<feature type="region of interest" description="Disordered" evidence="3">
    <location>
        <begin position="26"/>
        <end position="51"/>
    </location>
</feature>
<dbReference type="PANTHER" id="PTHR24366">
    <property type="entry name" value="IG(IMMUNOGLOBULIN) AND LRR(LEUCINE RICH REPEAT) DOMAINS"/>
    <property type="match status" value="1"/>
</dbReference>
<keyword evidence="2" id="KW-0677">Repeat</keyword>
<evidence type="ECO:0000256" key="1">
    <source>
        <dbReference type="ARBA" id="ARBA00022614"/>
    </source>
</evidence>
<dbReference type="Pfam" id="PF13855">
    <property type="entry name" value="LRR_8"/>
    <property type="match status" value="4"/>
</dbReference>
<accession>A0A8J6HMY7</accession>
<proteinExistence type="predicted"/>
<comment type="caution">
    <text evidence="5">The sequence shown here is derived from an EMBL/GenBank/DDBJ whole genome shotgun (WGS) entry which is preliminary data.</text>
</comment>
<feature type="transmembrane region" description="Helical" evidence="4">
    <location>
        <begin position="551"/>
        <end position="572"/>
    </location>
</feature>
<evidence type="ECO:0000313" key="6">
    <source>
        <dbReference type="Proteomes" id="UP000719412"/>
    </source>
</evidence>
<dbReference type="InterPro" id="IPR001611">
    <property type="entry name" value="Leu-rich_rpt"/>
</dbReference>
<dbReference type="AlphaFoldDB" id="A0A8J6HMY7"/>
<dbReference type="SMART" id="SM00369">
    <property type="entry name" value="LRR_TYP"/>
    <property type="match status" value="12"/>
</dbReference>
<feature type="compositionally biased region" description="Polar residues" evidence="3">
    <location>
        <begin position="29"/>
        <end position="38"/>
    </location>
</feature>
<dbReference type="Gene3D" id="3.80.10.10">
    <property type="entry name" value="Ribonuclease Inhibitor"/>
    <property type="match status" value="3"/>
</dbReference>
<reference evidence="5" key="1">
    <citation type="journal article" date="2020" name="J Insects Food Feed">
        <title>The yellow mealworm (Tenebrio molitor) genome: a resource for the emerging insects as food and feed industry.</title>
        <authorList>
            <person name="Eriksson T."/>
            <person name="Andere A."/>
            <person name="Kelstrup H."/>
            <person name="Emery V."/>
            <person name="Picard C."/>
        </authorList>
    </citation>
    <scope>NUCLEOTIDE SEQUENCE</scope>
    <source>
        <strain evidence="5">Stoneville</strain>
        <tissue evidence="5">Whole head</tissue>
    </source>
</reference>
<name>A0A8J6HMY7_TENMO</name>
<keyword evidence="6" id="KW-1185">Reference proteome</keyword>
<gene>
    <name evidence="5" type="ORF">GEV33_005192</name>
</gene>
<dbReference type="InterPro" id="IPR003591">
    <property type="entry name" value="Leu-rich_rpt_typical-subtyp"/>
</dbReference>
<dbReference type="SUPFAM" id="SSF52058">
    <property type="entry name" value="L domain-like"/>
    <property type="match status" value="2"/>
</dbReference>
<reference evidence="5" key="2">
    <citation type="submission" date="2021-08" db="EMBL/GenBank/DDBJ databases">
        <authorList>
            <person name="Eriksson T."/>
        </authorList>
    </citation>
    <scope>NUCLEOTIDE SEQUENCE</scope>
    <source>
        <strain evidence="5">Stoneville</strain>
        <tissue evidence="5">Whole head</tissue>
    </source>
</reference>
<dbReference type="InterPro" id="IPR032675">
    <property type="entry name" value="LRR_dom_sf"/>
</dbReference>
<dbReference type="PANTHER" id="PTHR24366:SF96">
    <property type="entry name" value="LEUCINE RICH REPEAT CONTAINING 53"/>
    <property type="match status" value="1"/>
</dbReference>
<dbReference type="Pfam" id="PF00560">
    <property type="entry name" value="LRR_1"/>
    <property type="match status" value="1"/>
</dbReference>
<feature type="region of interest" description="Disordered" evidence="3">
    <location>
        <begin position="655"/>
        <end position="712"/>
    </location>
</feature>
<dbReference type="PROSITE" id="PS51450">
    <property type="entry name" value="LRR"/>
    <property type="match status" value="5"/>
</dbReference>
<keyword evidence="4" id="KW-0812">Transmembrane</keyword>
<feature type="region of interest" description="Disordered" evidence="3">
    <location>
        <begin position="596"/>
        <end position="626"/>
    </location>
</feature>
<dbReference type="Proteomes" id="UP000719412">
    <property type="component" value="Unassembled WGS sequence"/>
</dbReference>
<keyword evidence="4" id="KW-0472">Membrane</keyword>
<feature type="compositionally biased region" description="Basic residues" evidence="3">
    <location>
        <begin position="667"/>
        <end position="678"/>
    </location>
</feature>
<evidence type="ECO:0000256" key="3">
    <source>
        <dbReference type="SAM" id="MobiDB-lite"/>
    </source>
</evidence>
<sequence length="712" mass="81778">MPNQTIILSGPTTELYNTKTNQHFDRFQSHNGTSNIQDHSARPPPDTSDPAIPIAVRSYPTCPQQCFCPRNFTDCKYNSLTSLPDGLDPNVTVLDLSYNEFQVFPEDINYYTNLRSLNLSHNKIQSLGVGTFGQLRNLELLDLTYNMFSDWMDIRSNIFTSTKKLYFLDFSHNPLRSLPGEKNPLQIVSLRILRLNNCSIENLNNKILEKLPNLTELHLAGNPIRSLRTSFVSHSLKFIDLSRCQLQHISPLAFTNLTALETMYMYKNTNLTKFFCNSESLRYLDLSLCNLRVVPSGNLPQVYEANFHGNNFQRIPNYSFINYTNLQALVLSYNAIDDIQESAFVGLSKVERIDLSQNRLREIDRTLFETTENLKFLNLSRNYISKVPSLISDSLKALDLSSCEIHAVDRDCLSLMPNLKILNLSKNIISRLPDYLQGDSLNTLDVSLCRIENVNNKTFAALISLRNLYLFGNRLTSVSPESFLQVSQLDISDNLWACDCAKLKELYTWLTKTGKRIENLYCQTPDVYEGQPWSVACQKEWTPEANRSDSVWWYTTGLIITVFLILFVILGMRRMYLLKEKRIRQTNEARRIEERESLRRMQRMQAEVREEASRNAPDPRELQTPPSYNEALLMPRLDASHPSLAGSLHSIASKHSLHGSLPDVAKRSRPRRHRRRRKSDSSEGQRACRVVVDSDSSDSERPQPRTTLESDF</sequence>
<keyword evidence="4" id="KW-1133">Transmembrane helix</keyword>
<protein>
    <submittedName>
        <fullName evidence="5">Uncharacterized protein</fullName>
    </submittedName>
</protein>
<evidence type="ECO:0000256" key="2">
    <source>
        <dbReference type="ARBA" id="ARBA00022737"/>
    </source>
</evidence>
<evidence type="ECO:0000313" key="5">
    <source>
        <dbReference type="EMBL" id="KAH0817594.1"/>
    </source>
</evidence>
<dbReference type="EMBL" id="JABDTM020019181">
    <property type="protein sequence ID" value="KAH0817594.1"/>
    <property type="molecule type" value="Genomic_DNA"/>
</dbReference>
<organism evidence="5 6">
    <name type="scientific">Tenebrio molitor</name>
    <name type="common">Yellow mealworm beetle</name>
    <dbReference type="NCBI Taxonomy" id="7067"/>
    <lineage>
        <taxon>Eukaryota</taxon>
        <taxon>Metazoa</taxon>
        <taxon>Ecdysozoa</taxon>
        <taxon>Arthropoda</taxon>
        <taxon>Hexapoda</taxon>
        <taxon>Insecta</taxon>
        <taxon>Pterygota</taxon>
        <taxon>Neoptera</taxon>
        <taxon>Endopterygota</taxon>
        <taxon>Coleoptera</taxon>
        <taxon>Polyphaga</taxon>
        <taxon>Cucujiformia</taxon>
        <taxon>Tenebrionidae</taxon>
        <taxon>Tenebrio</taxon>
    </lineage>
</organism>
<keyword evidence="1" id="KW-0433">Leucine-rich repeat</keyword>
<evidence type="ECO:0000256" key="4">
    <source>
        <dbReference type="SAM" id="Phobius"/>
    </source>
</evidence>
<feature type="compositionally biased region" description="Basic and acidic residues" evidence="3">
    <location>
        <begin position="606"/>
        <end position="621"/>
    </location>
</feature>